<accession>A0A832A2H9</accession>
<dbReference type="GO" id="GO:0016020">
    <property type="term" value="C:membrane"/>
    <property type="evidence" value="ECO:0007669"/>
    <property type="project" value="UniProtKB-SubCell"/>
</dbReference>
<keyword evidence="3" id="KW-0201">Cytochrome c-type biogenesis</keyword>
<dbReference type="InterPro" id="IPR007816">
    <property type="entry name" value="ResB-like_domain"/>
</dbReference>
<feature type="transmembrane region" description="Helical" evidence="6">
    <location>
        <begin position="385"/>
        <end position="404"/>
    </location>
</feature>
<feature type="transmembrane region" description="Helical" evidence="6">
    <location>
        <begin position="166"/>
        <end position="190"/>
    </location>
</feature>
<feature type="transmembrane region" description="Helical" evidence="6">
    <location>
        <begin position="71"/>
        <end position="92"/>
    </location>
</feature>
<dbReference type="InterPro" id="IPR023494">
    <property type="entry name" value="Cyt_c_bgen_Ccs1/CcsB/ResB"/>
</dbReference>
<dbReference type="PROSITE" id="PS51257">
    <property type="entry name" value="PROKAR_LIPOPROTEIN"/>
    <property type="match status" value="1"/>
</dbReference>
<evidence type="ECO:0000256" key="2">
    <source>
        <dbReference type="ARBA" id="ARBA00022692"/>
    </source>
</evidence>
<comment type="caution">
    <text evidence="8">The sequence shown here is derived from an EMBL/GenBank/DDBJ whole genome shotgun (WGS) entry which is preliminary data.</text>
</comment>
<feature type="domain" description="ResB-like" evidence="7">
    <location>
        <begin position="365"/>
        <end position="439"/>
    </location>
</feature>
<dbReference type="EMBL" id="DSTK01000026">
    <property type="protein sequence ID" value="HFK97338.1"/>
    <property type="molecule type" value="Genomic_DNA"/>
</dbReference>
<comment type="subcellular location">
    <subcellularLocation>
        <location evidence="1">Membrane</location>
        <topology evidence="1">Multi-pass membrane protein</topology>
    </subcellularLocation>
</comment>
<organism evidence="8">
    <name type="scientific">Desulfacinum infernum</name>
    <dbReference type="NCBI Taxonomy" id="35837"/>
    <lineage>
        <taxon>Bacteria</taxon>
        <taxon>Pseudomonadati</taxon>
        <taxon>Thermodesulfobacteriota</taxon>
        <taxon>Syntrophobacteria</taxon>
        <taxon>Syntrophobacterales</taxon>
        <taxon>Syntrophobacteraceae</taxon>
        <taxon>Desulfacinum</taxon>
    </lineage>
</organism>
<evidence type="ECO:0000313" key="8">
    <source>
        <dbReference type="EMBL" id="HFK97338.1"/>
    </source>
</evidence>
<keyword evidence="4 6" id="KW-1133">Transmembrane helix</keyword>
<keyword evidence="5 6" id="KW-0472">Membrane</keyword>
<keyword evidence="2 6" id="KW-0812">Transmembrane</keyword>
<evidence type="ECO:0000256" key="4">
    <source>
        <dbReference type="ARBA" id="ARBA00022989"/>
    </source>
</evidence>
<dbReference type="Pfam" id="PF05140">
    <property type="entry name" value="ResB"/>
    <property type="match status" value="2"/>
</dbReference>
<evidence type="ECO:0000259" key="7">
    <source>
        <dbReference type="Pfam" id="PF05140"/>
    </source>
</evidence>
<dbReference type="GO" id="GO:0017004">
    <property type="term" value="P:cytochrome complex assembly"/>
    <property type="evidence" value="ECO:0007669"/>
    <property type="project" value="UniProtKB-KW"/>
</dbReference>
<gene>
    <name evidence="8" type="ORF">ENS06_08455</name>
</gene>
<proteinExistence type="predicted"/>
<evidence type="ECO:0000256" key="6">
    <source>
        <dbReference type="SAM" id="Phobius"/>
    </source>
</evidence>
<dbReference type="PANTHER" id="PTHR31566">
    <property type="entry name" value="CYTOCHROME C BIOGENESIS PROTEIN CCS1, CHLOROPLASTIC"/>
    <property type="match status" value="1"/>
</dbReference>
<feature type="transmembrane region" description="Helical" evidence="6">
    <location>
        <begin position="20"/>
        <end position="38"/>
    </location>
</feature>
<evidence type="ECO:0000256" key="1">
    <source>
        <dbReference type="ARBA" id="ARBA00004141"/>
    </source>
</evidence>
<reference evidence="8" key="1">
    <citation type="journal article" date="2020" name="mSystems">
        <title>Genome- and Community-Level Interaction Insights into Carbon Utilization and Element Cycling Functions of Hydrothermarchaeota in Hydrothermal Sediment.</title>
        <authorList>
            <person name="Zhou Z."/>
            <person name="Liu Y."/>
            <person name="Xu W."/>
            <person name="Pan J."/>
            <person name="Luo Z.H."/>
            <person name="Li M."/>
        </authorList>
    </citation>
    <scope>NUCLEOTIDE SEQUENCE [LARGE SCALE GENOMIC DNA]</scope>
    <source>
        <strain evidence="8">SpSt-456</strain>
    </source>
</reference>
<evidence type="ECO:0000256" key="5">
    <source>
        <dbReference type="ARBA" id="ARBA00023136"/>
    </source>
</evidence>
<dbReference type="AlphaFoldDB" id="A0A832A2H9"/>
<sequence length="456" mass="51701">MKDVHERVLWLWKKLGSLRFALFLFLVLAVGCVIGTLVPQGLSERELFSRYGPKTARWLSTLQITDLYHSLWFRALLILLGVNLIACTLQRLPKTMALLRDREEFLDPAKLTKYALHRLMDVPVEFSRVRPLTEGVLREAFGRVHHLHAPADTFSLVAEKGRWSRYMVYVIHVSVLWIFAGALAGSLYGFKGVMNVLEGETTNEVFIPRQRAMMTLPFQVRCNDFDVSFYENGTPKEFRSDVTLLENDAPVLQASIRVNDPITYRGVTLYQASYGAVLKKARVAFSKGGESERFEMALTFGEAAPFGATDRKVQLVDFTEDFSGFGPAVAIATWKEGEQPSGSWILMNHPDFHGNRIQGYHVTVLETERGYYTGLQVKRDPGVPVVLTGFVILLVGLLTTFYVPHKKFYLWAQKNNPGTRVVAAAWSNKKSLAFEKEFQHLCDRLADALDRRKEGK</sequence>
<name>A0A832A2H9_9BACT</name>
<protein>
    <submittedName>
        <fullName evidence="8">Cytochrome c biogenesis protein ResB</fullName>
    </submittedName>
</protein>
<dbReference type="PANTHER" id="PTHR31566:SF0">
    <property type="entry name" value="CYTOCHROME C BIOGENESIS PROTEIN CCS1, CHLOROPLASTIC"/>
    <property type="match status" value="1"/>
</dbReference>
<feature type="domain" description="ResB-like" evidence="7">
    <location>
        <begin position="18"/>
        <end position="331"/>
    </location>
</feature>
<evidence type="ECO:0000256" key="3">
    <source>
        <dbReference type="ARBA" id="ARBA00022748"/>
    </source>
</evidence>